<gene>
    <name evidence="2" type="ORF">ruthe_02142</name>
</gene>
<feature type="chain" id="PRO_5004555623" evidence="1">
    <location>
        <begin position="20"/>
        <end position="234"/>
    </location>
</feature>
<evidence type="ECO:0000313" key="2">
    <source>
        <dbReference type="EMBL" id="EPX84527.1"/>
    </source>
</evidence>
<organism evidence="2 3">
    <name type="scientific">Rubellimicrobium thermophilum DSM 16684</name>
    <dbReference type="NCBI Taxonomy" id="1123069"/>
    <lineage>
        <taxon>Bacteria</taxon>
        <taxon>Pseudomonadati</taxon>
        <taxon>Pseudomonadota</taxon>
        <taxon>Alphaproteobacteria</taxon>
        <taxon>Rhodobacterales</taxon>
        <taxon>Roseobacteraceae</taxon>
        <taxon>Rubellimicrobium</taxon>
    </lineage>
</organism>
<dbReference type="AlphaFoldDB" id="S9QY54"/>
<dbReference type="HOGENOM" id="CLU_094923_0_0_5"/>
<evidence type="ECO:0000256" key="1">
    <source>
        <dbReference type="SAM" id="SignalP"/>
    </source>
</evidence>
<dbReference type="RefSeq" id="WP_021098225.1">
    <property type="nucleotide sequence ID" value="NZ_KE557322.1"/>
</dbReference>
<name>S9QY54_9RHOB</name>
<dbReference type="Proteomes" id="UP000015346">
    <property type="component" value="Unassembled WGS sequence"/>
</dbReference>
<sequence>MRPALPALLLLPLTLPAAAQDNRSFQPPQGCEAYLTVQMASCTVSHHFRCAADPADWQRRVDIDEGGITYFGAIDGQTRWMESFHPLTGHSERLAPANPDEANFDELLATGEDSWDFTTLSDEIGPTRYVGRDRLTGETEVIDGVTLERTEFEIVAYDAEGNEIWRGAGREFISRDWRMFLAGTATYVVDGETSESDDTPVEFIFPGEPGFLSISPKHGCGAMMSGLPLGDGHG</sequence>
<keyword evidence="1" id="KW-0732">Signal</keyword>
<dbReference type="STRING" id="1123069.ruthe_02142"/>
<accession>S9QY54</accession>
<reference evidence="2 3" key="1">
    <citation type="journal article" date="2013" name="Stand. Genomic Sci.">
        <title>Genome sequence of the reddish-pigmented Rubellimicrobium thermophilum type strain (DSM 16684(T)), a member of the Roseobacter clade.</title>
        <authorList>
            <person name="Fiebig A."/>
            <person name="Riedel T."/>
            <person name="Gronow S."/>
            <person name="Petersen J."/>
            <person name="Klenk H.P."/>
            <person name="Goker M."/>
        </authorList>
    </citation>
    <scope>NUCLEOTIDE SEQUENCE [LARGE SCALE GENOMIC DNA]</scope>
    <source>
        <strain evidence="2 3">DSM 16684</strain>
    </source>
</reference>
<dbReference type="EMBL" id="AOLV01000023">
    <property type="protein sequence ID" value="EPX84527.1"/>
    <property type="molecule type" value="Genomic_DNA"/>
</dbReference>
<dbReference type="OrthoDB" id="7844595at2"/>
<proteinExistence type="predicted"/>
<keyword evidence="3" id="KW-1185">Reference proteome</keyword>
<feature type="signal peptide" evidence="1">
    <location>
        <begin position="1"/>
        <end position="19"/>
    </location>
</feature>
<evidence type="ECO:0000313" key="3">
    <source>
        <dbReference type="Proteomes" id="UP000015346"/>
    </source>
</evidence>
<comment type="caution">
    <text evidence="2">The sequence shown here is derived from an EMBL/GenBank/DDBJ whole genome shotgun (WGS) entry which is preliminary data.</text>
</comment>
<protein>
    <submittedName>
        <fullName evidence="2">Uncharacterized protein</fullName>
    </submittedName>
</protein>